<name>A0ABS6K877_9FIRM</name>
<evidence type="ECO:0000313" key="4">
    <source>
        <dbReference type="EMBL" id="MBU9726725.1"/>
    </source>
</evidence>
<keyword evidence="2" id="KW-0732">Signal</keyword>
<evidence type="ECO:0000259" key="3">
    <source>
        <dbReference type="PROSITE" id="PS51677"/>
    </source>
</evidence>
<dbReference type="PROSITE" id="PS51677">
    <property type="entry name" value="NODB"/>
    <property type="match status" value="1"/>
</dbReference>
<evidence type="ECO:0000313" key="5">
    <source>
        <dbReference type="Proteomes" id="UP001314681"/>
    </source>
</evidence>
<dbReference type="PANTHER" id="PTHR34216:SF3">
    <property type="entry name" value="POLY-BETA-1,6-N-ACETYL-D-GLUCOSAMINE N-DEACETYLASE"/>
    <property type="match status" value="1"/>
</dbReference>
<evidence type="ECO:0000256" key="2">
    <source>
        <dbReference type="ARBA" id="ARBA00022729"/>
    </source>
</evidence>
<sequence length="242" mass="28211">MFDARLIELFHRYSLKGTFHLNSGTLGDEGYIRAQAVPELYRGMEVAGHSVTHAYLDRIPRHLAMREIWEDKRNLERITGRTVRGFSYPFGEFGEEAAECLKRAGLEYSRTVRPTYQFGWPHDFLRWDPTCHHNQVSDELVGHFLNPPDYEKTLLFYIWGHSFEFEREQTWKHFEEICEKLSGHADVWYATNIEIKEYIAAVRNLVLSADSDMLYNPSAQTVVVENRGNIVEAEPGKTIRIP</sequence>
<dbReference type="Proteomes" id="UP001314681">
    <property type="component" value="Unassembled WGS sequence"/>
</dbReference>
<evidence type="ECO:0000256" key="1">
    <source>
        <dbReference type="ARBA" id="ARBA00004613"/>
    </source>
</evidence>
<protein>
    <submittedName>
        <fullName evidence="4">Polysaccharide deacetylase family protein</fullName>
    </submittedName>
</protein>
<comment type="subcellular location">
    <subcellularLocation>
        <location evidence="1">Secreted</location>
    </subcellularLocation>
</comment>
<dbReference type="Pfam" id="PF01522">
    <property type="entry name" value="Polysacc_deac_1"/>
    <property type="match status" value="1"/>
</dbReference>
<feature type="domain" description="NodB homology" evidence="3">
    <location>
        <begin position="1"/>
        <end position="190"/>
    </location>
</feature>
<dbReference type="InterPro" id="IPR002509">
    <property type="entry name" value="NODB_dom"/>
</dbReference>
<dbReference type="EMBL" id="JAHQCX010000007">
    <property type="protein sequence ID" value="MBU9726725.1"/>
    <property type="molecule type" value="Genomic_DNA"/>
</dbReference>
<keyword evidence="5" id="KW-1185">Reference proteome</keyword>
<reference evidence="4 5" key="1">
    <citation type="submission" date="2021-06" db="EMBL/GenBank/DDBJ databases">
        <title>Description of novel taxa of the family Lachnospiraceae.</title>
        <authorList>
            <person name="Chaplin A.V."/>
            <person name="Sokolova S.R."/>
            <person name="Pikina A.P."/>
            <person name="Korzhanova M."/>
            <person name="Belova V."/>
            <person name="Korostin D."/>
            <person name="Efimov B.A."/>
        </authorList>
    </citation>
    <scope>NUCLEOTIDE SEQUENCE [LARGE SCALE GENOMIC DNA]</scope>
    <source>
        <strain evidence="4 5">ASD4241</strain>
    </source>
</reference>
<organism evidence="4 5">
    <name type="scientific">Diplocloster modestus</name>
    <dbReference type="NCBI Taxonomy" id="2850322"/>
    <lineage>
        <taxon>Bacteria</taxon>
        <taxon>Bacillati</taxon>
        <taxon>Bacillota</taxon>
        <taxon>Clostridia</taxon>
        <taxon>Lachnospirales</taxon>
        <taxon>Lachnospiraceae</taxon>
        <taxon>Diplocloster</taxon>
    </lineage>
</organism>
<dbReference type="CDD" id="cd10967">
    <property type="entry name" value="CE4_GLA_like_6s"/>
    <property type="match status" value="1"/>
</dbReference>
<dbReference type="InterPro" id="IPR051398">
    <property type="entry name" value="Polysacch_Deacetylase"/>
</dbReference>
<proteinExistence type="predicted"/>
<dbReference type="Gene3D" id="3.20.20.370">
    <property type="entry name" value="Glycoside hydrolase/deacetylase"/>
    <property type="match status" value="1"/>
</dbReference>
<dbReference type="InterPro" id="IPR011330">
    <property type="entry name" value="Glyco_hydro/deAcase_b/a-brl"/>
</dbReference>
<accession>A0ABS6K877</accession>
<dbReference type="SUPFAM" id="SSF88713">
    <property type="entry name" value="Glycoside hydrolase/deacetylase"/>
    <property type="match status" value="1"/>
</dbReference>
<dbReference type="PANTHER" id="PTHR34216">
    <property type="match status" value="1"/>
</dbReference>
<comment type="caution">
    <text evidence="4">The sequence shown here is derived from an EMBL/GenBank/DDBJ whole genome shotgun (WGS) entry which is preliminary data.</text>
</comment>
<gene>
    <name evidence="4" type="ORF">KTH90_11935</name>
</gene>